<protein>
    <submittedName>
        <fullName evidence="1">Uncharacterized protein</fullName>
    </submittedName>
</protein>
<dbReference type="EMBL" id="WIXP02000002">
    <property type="protein sequence ID" value="KAF6215386.1"/>
    <property type="molecule type" value="Genomic_DNA"/>
</dbReference>
<organism evidence="1 2">
    <name type="scientific">Apolygus lucorum</name>
    <name type="common">Small green plant bug</name>
    <name type="synonym">Lygocoris lucorum</name>
    <dbReference type="NCBI Taxonomy" id="248454"/>
    <lineage>
        <taxon>Eukaryota</taxon>
        <taxon>Metazoa</taxon>
        <taxon>Ecdysozoa</taxon>
        <taxon>Arthropoda</taxon>
        <taxon>Hexapoda</taxon>
        <taxon>Insecta</taxon>
        <taxon>Pterygota</taxon>
        <taxon>Neoptera</taxon>
        <taxon>Paraneoptera</taxon>
        <taxon>Hemiptera</taxon>
        <taxon>Heteroptera</taxon>
        <taxon>Panheteroptera</taxon>
        <taxon>Cimicomorpha</taxon>
        <taxon>Miridae</taxon>
        <taxon>Mirini</taxon>
        <taxon>Apolygus</taxon>
    </lineage>
</organism>
<sequence length="219" mass="25150">MMTCALFGEITDLIFRRRHLEAGHIVEDEKTKKMVLGKLAEWKNVPSLKSLTSMSEWQVIEKRAIIYEIVFIANNGNKCKAYMMKTQMSNTIRYAHENYCYKEGETDLEPLSGEVVNDKATKEMVTKEVSSWKDTVVQQITNMTREVEKGANIYNIRYKNGKGETCDAQYTVEKIASDTIKTRIFECHKEVTQTKHINAILAKDKPLFGPNEHAEGEPF</sequence>
<name>A0A8S9Y4X0_APOLU</name>
<evidence type="ECO:0000313" key="1">
    <source>
        <dbReference type="EMBL" id="KAF6215386.1"/>
    </source>
</evidence>
<reference evidence="1" key="1">
    <citation type="journal article" date="2021" name="Mol. Ecol. Resour.">
        <title>Apolygus lucorum genome provides insights into omnivorousness and mesophyll feeding.</title>
        <authorList>
            <person name="Liu Y."/>
            <person name="Liu H."/>
            <person name="Wang H."/>
            <person name="Huang T."/>
            <person name="Liu B."/>
            <person name="Yang B."/>
            <person name="Yin L."/>
            <person name="Li B."/>
            <person name="Zhang Y."/>
            <person name="Zhang S."/>
            <person name="Jiang F."/>
            <person name="Zhang X."/>
            <person name="Ren Y."/>
            <person name="Wang B."/>
            <person name="Wang S."/>
            <person name="Lu Y."/>
            <person name="Wu K."/>
            <person name="Fan W."/>
            <person name="Wang G."/>
        </authorList>
    </citation>
    <scope>NUCLEOTIDE SEQUENCE</scope>
    <source>
        <strain evidence="1">12Hb</strain>
    </source>
</reference>
<gene>
    <name evidence="1" type="ORF">GE061_010138</name>
</gene>
<comment type="caution">
    <text evidence="1">The sequence shown here is derived from an EMBL/GenBank/DDBJ whole genome shotgun (WGS) entry which is preliminary data.</text>
</comment>
<dbReference type="AlphaFoldDB" id="A0A8S9Y4X0"/>
<evidence type="ECO:0000313" key="2">
    <source>
        <dbReference type="Proteomes" id="UP000466442"/>
    </source>
</evidence>
<proteinExistence type="predicted"/>
<accession>A0A8S9Y4X0</accession>
<dbReference type="Proteomes" id="UP000466442">
    <property type="component" value="Unassembled WGS sequence"/>
</dbReference>
<keyword evidence="2" id="KW-1185">Reference proteome</keyword>